<dbReference type="GO" id="GO:0016787">
    <property type="term" value="F:hydrolase activity"/>
    <property type="evidence" value="ECO:0007669"/>
    <property type="project" value="UniProtKB-KW"/>
</dbReference>
<dbReference type="Proteomes" id="UP000199629">
    <property type="component" value="Unassembled WGS sequence"/>
</dbReference>
<evidence type="ECO:0000313" key="4">
    <source>
        <dbReference type="EMBL" id="SCE71834.1"/>
    </source>
</evidence>
<evidence type="ECO:0000256" key="1">
    <source>
        <dbReference type="ARBA" id="ARBA00022722"/>
    </source>
</evidence>
<dbReference type="EMBL" id="FMCS01000001">
    <property type="protein sequence ID" value="SCE71834.1"/>
    <property type="molecule type" value="Genomic_DNA"/>
</dbReference>
<dbReference type="SUPFAM" id="SSF53933">
    <property type="entry name" value="Microbial ribonucleases"/>
    <property type="match status" value="1"/>
</dbReference>
<reference evidence="5" key="1">
    <citation type="submission" date="2016-06" db="EMBL/GenBank/DDBJ databases">
        <authorList>
            <person name="Varghese N."/>
            <person name="Submissions Spin"/>
        </authorList>
    </citation>
    <scope>NUCLEOTIDE SEQUENCE [LARGE SCALE GENOMIC DNA]</scope>
    <source>
        <strain evidence="5">DSM 45246</strain>
    </source>
</reference>
<evidence type="ECO:0000256" key="3">
    <source>
        <dbReference type="SAM" id="SignalP"/>
    </source>
</evidence>
<accession>A0A1C4UJI8</accession>
<dbReference type="Pfam" id="PF00545">
    <property type="entry name" value="Ribonuclease"/>
    <property type="match status" value="1"/>
</dbReference>
<feature type="chain" id="PRO_5038707382" evidence="3">
    <location>
        <begin position="33"/>
        <end position="150"/>
    </location>
</feature>
<keyword evidence="3" id="KW-0732">Signal</keyword>
<sequence>MTTLATPLRSTGARVRRALGACALLTAMVAAALVGPPAASTRLAEPAQAAVYSSCTMTRCADARTARSGWSARSFPTSRGWYSWSGGQCNFAGGRFYNYEGQLPTNATYYEYDVYPRACGAARDAYRIVVNKSTGATWFSPDHYVNFYRL</sequence>
<keyword evidence="5" id="KW-1185">Reference proteome</keyword>
<gene>
    <name evidence="4" type="ORF">GA0070214_101749</name>
</gene>
<dbReference type="Gene3D" id="3.10.450.30">
    <property type="entry name" value="Microbial ribonucleases"/>
    <property type="match status" value="1"/>
</dbReference>
<organism evidence="4 5">
    <name type="scientific">Micromonospora chaiyaphumensis</name>
    <dbReference type="NCBI Taxonomy" id="307119"/>
    <lineage>
        <taxon>Bacteria</taxon>
        <taxon>Bacillati</taxon>
        <taxon>Actinomycetota</taxon>
        <taxon>Actinomycetes</taxon>
        <taxon>Micromonosporales</taxon>
        <taxon>Micromonosporaceae</taxon>
        <taxon>Micromonospora</taxon>
    </lineage>
</organism>
<keyword evidence="1" id="KW-0540">Nuclease</keyword>
<dbReference type="GO" id="GO:0003723">
    <property type="term" value="F:RNA binding"/>
    <property type="evidence" value="ECO:0007669"/>
    <property type="project" value="InterPro"/>
</dbReference>
<dbReference type="AlphaFoldDB" id="A0A1C4UJI8"/>
<name>A0A1C4UJI8_9ACTN</name>
<evidence type="ECO:0000256" key="2">
    <source>
        <dbReference type="ARBA" id="ARBA00022801"/>
    </source>
</evidence>
<dbReference type="GO" id="GO:0004521">
    <property type="term" value="F:RNA endonuclease activity"/>
    <property type="evidence" value="ECO:0007669"/>
    <property type="project" value="InterPro"/>
</dbReference>
<feature type="signal peptide" evidence="3">
    <location>
        <begin position="1"/>
        <end position="32"/>
    </location>
</feature>
<protein>
    <submittedName>
        <fullName evidence="4">Ribonuclease</fullName>
    </submittedName>
</protein>
<dbReference type="InterPro" id="IPR000026">
    <property type="entry name" value="N1-like"/>
</dbReference>
<proteinExistence type="predicted"/>
<dbReference type="InterPro" id="IPR016191">
    <property type="entry name" value="Ribonuclease/ribotoxin"/>
</dbReference>
<keyword evidence="2" id="KW-0378">Hydrolase</keyword>
<evidence type="ECO:0000313" key="5">
    <source>
        <dbReference type="Proteomes" id="UP000199629"/>
    </source>
</evidence>